<sequence>MKPFAFFSLGALLLAGCAQNTTQTASTENTNNAAPVSAATSKPELPVRGYLRALHAVPGAGTLSLSADAEKFASAEYGDATSFAAIHAERVKISAFGGDGKKVAGPMSMQLSGGEDVTILVTGIPGDIVLLPWKHKNRGPEKGKSKLAFVHSAKALPAMDLKIDGASFRRGVKFGIATDYTTLTPGKHQIQVSYDKSLAPQIVETEQPAVITKDEAGNVLNVEQPTPIASEIKRSQIVTLTQDVDLAAGKVYSLAVFTGAEKLPKVRLMEDKFAPEMVRAQ</sequence>
<feature type="chain" id="PRO_5015722019" description="DUF4397 domain-containing protein" evidence="1">
    <location>
        <begin position="21"/>
        <end position="281"/>
    </location>
</feature>
<evidence type="ECO:0000313" key="3">
    <source>
        <dbReference type="EMBL" id="PQV63007.1"/>
    </source>
</evidence>
<evidence type="ECO:0000313" key="4">
    <source>
        <dbReference type="Proteomes" id="UP000237684"/>
    </source>
</evidence>
<dbReference type="EMBL" id="NIGF01000017">
    <property type="protein sequence ID" value="PQV63007.1"/>
    <property type="molecule type" value="Genomic_DNA"/>
</dbReference>
<dbReference type="InParanoid" id="A0A2S8SQC6"/>
<organism evidence="3 4">
    <name type="scientific">Abditibacterium utsteinense</name>
    <dbReference type="NCBI Taxonomy" id="1960156"/>
    <lineage>
        <taxon>Bacteria</taxon>
        <taxon>Pseudomonadati</taxon>
        <taxon>Abditibacteriota</taxon>
        <taxon>Abditibacteriia</taxon>
        <taxon>Abditibacteriales</taxon>
        <taxon>Abditibacteriaceae</taxon>
        <taxon>Abditibacterium</taxon>
    </lineage>
</organism>
<feature type="signal peptide" evidence="1">
    <location>
        <begin position="1"/>
        <end position="20"/>
    </location>
</feature>
<proteinExistence type="predicted"/>
<comment type="caution">
    <text evidence="3">The sequence shown here is derived from an EMBL/GenBank/DDBJ whole genome shotgun (WGS) entry which is preliminary data.</text>
</comment>
<gene>
    <name evidence="3" type="ORF">B1R32_11749</name>
</gene>
<dbReference type="AlphaFoldDB" id="A0A2S8SQC6"/>
<dbReference type="PROSITE" id="PS51257">
    <property type="entry name" value="PROKAR_LIPOPROTEIN"/>
    <property type="match status" value="1"/>
</dbReference>
<dbReference type="Proteomes" id="UP000237684">
    <property type="component" value="Unassembled WGS sequence"/>
</dbReference>
<evidence type="ECO:0000256" key="1">
    <source>
        <dbReference type="SAM" id="SignalP"/>
    </source>
</evidence>
<evidence type="ECO:0000259" key="2">
    <source>
        <dbReference type="Pfam" id="PF14344"/>
    </source>
</evidence>
<keyword evidence="4" id="KW-1185">Reference proteome</keyword>
<dbReference type="Pfam" id="PF14344">
    <property type="entry name" value="DUF4397"/>
    <property type="match status" value="1"/>
</dbReference>
<keyword evidence="1" id="KW-0732">Signal</keyword>
<protein>
    <recommendedName>
        <fullName evidence="2">DUF4397 domain-containing protein</fullName>
    </recommendedName>
</protein>
<name>A0A2S8SQC6_9BACT</name>
<dbReference type="RefSeq" id="WP_106380881.1">
    <property type="nucleotide sequence ID" value="NZ_NIGF01000017.1"/>
</dbReference>
<accession>A0A2S8SQC6</accession>
<feature type="domain" description="DUF4397" evidence="2">
    <location>
        <begin position="50"/>
        <end position="161"/>
    </location>
</feature>
<dbReference type="InterPro" id="IPR025510">
    <property type="entry name" value="DUF4397"/>
</dbReference>
<reference evidence="3 4" key="1">
    <citation type="journal article" date="2018" name="Syst. Appl. Microbiol.">
        <title>Abditibacterium utsteinense sp. nov., the first cultivated member of candidate phylum FBP, isolated from ice-free Antarctic soil samples.</title>
        <authorList>
            <person name="Tahon G."/>
            <person name="Tytgat B."/>
            <person name="Lebbe L."/>
            <person name="Carlier A."/>
            <person name="Willems A."/>
        </authorList>
    </citation>
    <scope>NUCLEOTIDE SEQUENCE [LARGE SCALE GENOMIC DNA]</scope>
    <source>
        <strain evidence="3 4">LMG 29911</strain>
    </source>
</reference>